<accession>X1L2S4</accession>
<dbReference type="EMBL" id="BARV01010515">
    <property type="protein sequence ID" value="GAI13273.1"/>
    <property type="molecule type" value="Genomic_DNA"/>
</dbReference>
<comment type="caution">
    <text evidence="1">The sequence shown here is derived from an EMBL/GenBank/DDBJ whole genome shotgun (WGS) entry which is preliminary data.</text>
</comment>
<evidence type="ECO:0000313" key="1">
    <source>
        <dbReference type="EMBL" id="GAI13273.1"/>
    </source>
</evidence>
<organism evidence="1">
    <name type="scientific">marine sediment metagenome</name>
    <dbReference type="NCBI Taxonomy" id="412755"/>
    <lineage>
        <taxon>unclassified sequences</taxon>
        <taxon>metagenomes</taxon>
        <taxon>ecological metagenomes</taxon>
    </lineage>
</organism>
<protein>
    <submittedName>
        <fullName evidence="1">Uncharacterized protein</fullName>
    </submittedName>
</protein>
<sequence>MNVTDTEYNRLAGGFKWDAIEGEMEQLVSTSGKLKNLRIKLNDVPGTGTYVFTVRLNGAPTTLTCEVAADGTLASDTTHEVTVSAGDRICLECNPSDDPAPDNARYARWTVIFEGDTAKESLILGGSGSALDNILTEYNQIALKALA</sequence>
<dbReference type="AlphaFoldDB" id="X1L2S4"/>
<gene>
    <name evidence="1" type="ORF">S06H3_20327</name>
</gene>
<proteinExistence type="predicted"/>
<feature type="non-terminal residue" evidence="1">
    <location>
        <position position="147"/>
    </location>
</feature>
<name>X1L2S4_9ZZZZ</name>
<reference evidence="1" key="1">
    <citation type="journal article" date="2014" name="Front. Microbiol.">
        <title>High frequency of phylogenetically diverse reductive dehalogenase-homologous genes in deep subseafloor sedimentary metagenomes.</title>
        <authorList>
            <person name="Kawai M."/>
            <person name="Futagami T."/>
            <person name="Toyoda A."/>
            <person name="Takaki Y."/>
            <person name="Nishi S."/>
            <person name="Hori S."/>
            <person name="Arai W."/>
            <person name="Tsubouchi T."/>
            <person name="Morono Y."/>
            <person name="Uchiyama I."/>
            <person name="Ito T."/>
            <person name="Fujiyama A."/>
            <person name="Inagaki F."/>
            <person name="Takami H."/>
        </authorList>
    </citation>
    <scope>NUCLEOTIDE SEQUENCE</scope>
    <source>
        <strain evidence="1">Expedition CK06-06</strain>
    </source>
</reference>